<sequence length="118" mass="13509">MHTRRRIRQRCFISLARRAWCDRSGIGGAPVTGFSFVRNTLPSPTYKRLRSQAPLGGILRGTTRHLSSSMRRVVYEGRNCHPNTGPDFTVKRNFFPIDRDYSSQASRGIPFSYAELNF</sequence>
<evidence type="ECO:0000313" key="2">
    <source>
        <dbReference type="Proteomes" id="UP000814140"/>
    </source>
</evidence>
<organism evidence="1 2">
    <name type="scientific">Artomyces pyxidatus</name>
    <dbReference type="NCBI Taxonomy" id="48021"/>
    <lineage>
        <taxon>Eukaryota</taxon>
        <taxon>Fungi</taxon>
        <taxon>Dikarya</taxon>
        <taxon>Basidiomycota</taxon>
        <taxon>Agaricomycotina</taxon>
        <taxon>Agaricomycetes</taxon>
        <taxon>Russulales</taxon>
        <taxon>Auriscalpiaceae</taxon>
        <taxon>Artomyces</taxon>
    </lineage>
</organism>
<reference evidence="1" key="2">
    <citation type="journal article" date="2022" name="New Phytol.">
        <title>Evolutionary transition to the ectomycorrhizal habit in the genomes of a hyperdiverse lineage of mushroom-forming fungi.</title>
        <authorList>
            <person name="Looney B."/>
            <person name="Miyauchi S."/>
            <person name="Morin E."/>
            <person name="Drula E."/>
            <person name="Courty P.E."/>
            <person name="Kohler A."/>
            <person name="Kuo A."/>
            <person name="LaButti K."/>
            <person name="Pangilinan J."/>
            <person name="Lipzen A."/>
            <person name="Riley R."/>
            <person name="Andreopoulos W."/>
            <person name="He G."/>
            <person name="Johnson J."/>
            <person name="Nolan M."/>
            <person name="Tritt A."/>
            <person name="Barry K.W."/>
            <person name="Grigoriev I.V."/>
            <person name="Nagy L.G."/>
            <person name="Hibbett D."/>
            <person name="Henrissat B."/>
            <person name="Matheny P.B."/>
            <person name="Labbe J."/>
            <person name="Martin F.M."/>
        </authorList>
    </citation>
    <scope>NUCLEOTIDE SEQUENCE</scope>
    <source>
        <strain evidence="1">HHB10654</strain>
    </source>
</reference>
<name>A0ACB8T2I3_9AGAM</name>
<accession>A0ACB8T2I3</accession>
<comment type="caution">
    <text evidence="1">The sequence shown here is derived from an EMBL/GenBank/DDBJ whole genome shotgun (WGS) entry which is preliminary data.</text>
</comment>
<protein>
    <submittedName>
        <fullName evidence="1">Uncharacterized protein</fullName>
    </submittedName>
</protein>
<keyword evidence="2" id="KW-1185">Reference proteome</keyword>
<gene>
    <name evidence="1" type="ORF">BV25DRAFT_1825659</name>
</gene>
<proteinExistence type="predicted"/>
<evidence type="ECO:0000313" key="1">
    <source>
        <dbReference type="EMBL" id="KAI0062226.1"/>
    </source>
</evidence>
<reference evidence="1" key="1">
    <citation type="submission" date="2021-03" db="EMBL/GenBank/DDBJ databases">
        <authorList>
            <consortium name="DOE Joint Genome Institute"/>
            <person name="Ahrendt S."/>
            <person name="Looney B.P."/>
            <person name="Miyauchi S."/>
            <person name="Morin E."/>
            <person name="Drula E."/>
            <person name="Courty P.E."/>
            <person name="Chicoki N."/>
            <person name="Fauchery L."/>
            <person name="Kohler A."/>
            <person name="Kuo A."/>
            <person name="Labutti K."/>
            <person name="Pangilinan J."/>
            <person name="Lipzen A."/>
            <person name="Riley R."/>
            <person name="Andreopoulos W."/>
            <person name="He G."/>
            <person name="Johnson J."/>
            <person name="Barry K.W."/>
            <person name="Grigoriev I.V."/>
            <person name="Nagy L."/>
            <person name="Hibbett D."/>
            <person name="Henrissat B."/>
            <person name="Matheny P.B."/>
            <person name="Labbe J."/>
            <person name="Martin F."/>
        </authorList>
    </citation>
    <scope>NUCLEOTIDE SEQUENCE</scope>
    <source>
        <strain evidence="1">HHB10654</strain>
    </source>
</reference>
<dbReference type="EMBL" id="MU277208">
    <property type="protein sequence ID" value="KAI0062226.1"/>
    <property type="molecule type" value="Genomic_DNA"/>
</dbReference>
<dbReference type="Proteomes" id="UP000814140">
    <property type="component" value="Unassembled WGS sequence"/>
</dbReference>